<feature type="compositionally biased region" description="Low complexity" evidence="1">
    <location>
        <begin position="143"/>
        <end position="154"/>
    </location>
</feature>
<feature type="compositionally biased region" description="Low complexity" evidence="1">
    <location>
        <begin position="1045"/>
        <end position="1080"/>
    </location>
</feature>
<feature type="compositionally biased region" description="Low complexity" evidence="1">
    <location>
        <begin position="740"/>
        <end position="762"/>
    </location>
</feature>
<feature type="region of interest" description="Disordered" evidence="1">
    <location>
        <begin position="867"/>
        <end position="888"/>
    </location>
</feature>
<evidence type="ECO:0000313" key="2">
    <source>
        <dbReference type="EMBL" id="KIJ60878.1"/>
    </source>
</evidence>
<dbReference type="OrthoDB" id="2677857at2759"/>
<proteinExistence type="predicted"/>
<dbReference type="EMBL" id="KN839868">
    <property type="protein sequence ID" value="KIJ60878.1"/>
    <property type="molecule type" value="Genomic_DNA"/>
</dbReference>
<dbReference type="HOGENOM" id="CLU_254987_0_0_1"/>
<reference evidence="2 3" key="1">
    <citation type="submission" date="2014-04" db="EMBL/GenBank/DDBJ databases">
        <title>Evolutionary Origins and Diversification of the Mycorrhizal Mutualists.</title>
        <authorList>
            <consortium name="DOE Joint Genome Institute"/>
            <consortium name="Mycorrhizal Genomics Consortium"/>
            <person name="Kohler A."/>
            <person name="Kuo A."/>
            <person name="Nagy L.G."/>
            <person name="Floudas D."/>
            <person name="Copeland A."/>
            <person name="Barry K.W."/>
            <person name="Cichocki N."/>
            <person name="Veneault-Fourrey C."/>
            <person name="LaButti K."/>
            <person name="Lindquist E.A."/>
            <person name="Lipzen A."/>
            <person name="Lundell T."/>
            <person name="Morin E."/>
            <person name="Murat C."/>
            <person name="Riley R."/>
            <person name="Ohm R."/>
            <person name="Sun H."/>
            <person name="Tunlid A."/>
            <person name="Henrissat B."/>
            <person name="Grigoriev I.V."/>
            <person name="Hibbett D.S."/>
            <person name="Martin F."/>
        </authorList>
    </citation>
    <scope>NUCLEOTIDE SEQUENCE [LARGE SCALE GENOMIC DNA]</scope>
    <source>
        <strain evidence="2 3">MD-312</strain>
    </source>
</reference>
<name>A0A0C9W3P5_9AGAM</name>
<feature type="region of interest" description="Disordered" evidence="1">
    <location>
        <begin position="1239"/>
        <end position="1390"/>
    </location>
</feature>
<sequence length="1390" mass="149129">MNKSNSPAHARSSSSCSVQACTEYDGAAYLATALSGMRISKRAAVALVQALEMISDEQGTRASSQNVLDTATGDSASGDEEAYDPLIPVSSGAIIDDADLSDDDPEATFFGTTRSVAVDDGPPSGSDCSDRSTYPSLPHTLDAPATAPAVSAPPQTSPAPAPVVTTPAVAATLPVNVVPPIIVPGPGRAVLTGPPGLSVLLPPPRPPTAQIWYRWYRGYVYHVPQPGDLGPFYCVTKGLHVGVFSVWQRSAMLTQGVSGAIHSKVKSLSRGIDIFEQMLELGGHSSNDSKGLIARSGLRPLFTPHHKLMGRPLLHHTPEDRVQAARAAHQRYYTRNREKISQNMKEKYRVRKLNKEIERSLAAIEDRLMILVDGSLKSFVVNLCGSTARMPLGHTLENLILKAAEIQFSAWSIEGEVLQAEGVGKLLTLARSISRRVATVITTLEDLLLADMEGQVESLYRSNGLLYQTTEDICYGNSMTGSEWASKEQKIWLQAYYEKYYVPCMPSKNYTEFKPVFYEAWFKNWPMRDEYCKAHGIDPATQLTIEQEGEIAEAVEARKGQLLAWMRWQGGKARKNRAASKVDPFKSLQALVVKPKGKRNLSEEQVFSKLFYDEKVKDTFELECAQRGLKKEDRKERMGMRRKLTSDGWKEAARDQDLRERVLEEKARRDAQNLAERQMIADEYAANREQKEKVIKDLPAMLNQLLESLQEKTDWSFTLLAGDGLSTVSKPGTPNRTAISDDASSLAASRSSPSLSGDALSDVSAHYPLPPSSPFSDLSFDDRGSTHSTTYSQYRELPPRGVILLPAPNTPRGNASYRQREASVDQDGYLYDEPDLADPYNEEVFEHISRSSTGHYFSSVPTSSNSDFLPSLSSLSHPPPKQSAAPEVEVQDSVMRSILLSMPKAPQSPLSRRAGGMFDPSRASQVFKAPVAHPPGYHAISSHIPHSRSPGSGAISTTRGQFPDAAHPNPYQDGSTTAARGNTLDAITTDASNPSTRPDASTPGAYPDASTPGARPDASALAASSASPQTTSAPIPNPAISSFLAPTYPSSHSPTSPPSSGASTPAPSSHAPTPAPSSRAPTPPPSSRTPTPPPSSHAPTPPPPSHALAQATNTVVERPERDVPTQIQSLASGMVPPSRDASVALRSQENQLLNATYGDASAAATTTSRSRYVIPAAESVTTVMSKSKAVLSSTSILSTQQSASAQDPTLSAPLPVPPVTAIPTPPAINVLALSVSTAAPKPVKKKKRTNDQQWTVRGAPNQVATPASNTHESSPIATSTTGQSVSVAVLEKTVNSQPPPQNQALVVASPKPPSTKEISAPDIDEARRRVGRKRSRSSAANGLDIVAPPRQRPVADVAPRRSGRGSIPSSRNAVANEIGGFGPRGGARRK</sequence>
<organism evidence="2 3">
    <name type="scientific">Hydnomerulius pinastri MD-312</name>
    <dbReference type="NCBI Taxonomy" id="994086"/>
    <lineage>
        <taxon>Eukaryota</taxon>
        <taxon>Fungi</taxon>
        <taxon>Dikarya</taxon>
        <taxon>Basidiomycota</taxon>
        <taxon>Agaricomycotina</taxon>
        <taxon>Agaricomycetes</taxon>
        <taxon>Agaricomycetidae</taxon>
        <taxon>Boletales</taxon>
        <taxon>Boletales incertae sedis</taxon>
        <taxon>Leucogyrophana</taxon>
    </lineage>
</organism>
<gene>
    <name evidence="2" type="ORF">HYDPIDRAFT_170023</name>
</gene>
<feature type="compositionally biased region" description="Polar residues" evidence="1">
    <location>
        <begin position="972"/>
        <end position="999"/>
    </location>
</feature>
<feature type="compositionally biased region" description="Low complexity" evidence="1">
    <location>
        <begin position="867"/>
        <end position="876"/>
    </location>
</feature>
<feature type="compositionally biased region" description="Polar residues" evidence="1">
    <location>
        <begin position="60"/>
        <end position="75"/>
    </location>
</feature>
<protein>
    <submittedName>
        <fullName evidence="2">Uncharacterized protein</fullName>
    </submittedName>
</protein>
<feature type="region of interest" description="Disordered" evidence="1">
    <location>
        <begin position="56"/>
        <end position="161"/>
    </location>
</feature>
<feature type="compositionally biased region" description="Polar residues" evidence="1">
    <location>
        <begin position="726"/>
        <end position="738"/>
    </location>
</feature>
<feature type="compositionally biased region" description="Pro residues" evidence="1">
    <location>
        <begin position="1081"/>
        <end position="1105"/>
    </location>
</feature>
<evidence type="ECO:0000256" key="1">
    <source>
        <dbReference type="SAM" id="MobiDB-lite"/>
    </source>
</evidence>
<dbReference type="Proteomes" id="UP000053820">
    <property type="component" value="Unassembled WGS sequence"/>
</dbReference>
<keyword evidence="3" id="KW-1185">Reference proteome</keyword>
<evidence type="ECO:0000313" key="3">
    <source>
        <dbReference type="Proteomes" id="UP000053820"/>
    </source>
</evidence>
<accession>A0A0C9W3P5</accession>
<feature type="region of interest" description="Disordered" evidence="1">
    <location>
        <begin position="937"/>
        <end position="1141"/>
    </location>
</feature>
<feature type="compositionally biased region" description="Low complexity" evidence="1">
    <location>
        <begin position="1012"/>
        <end position="1034"/>
    </location>
</feature>
<feature type="compositionally biased region" description="Gly residues" evidence="1">
    <location>
        <begin position="1379"/>
        <end position="1390"/>
    </location>
</feature>
<feature type="region of interest" description="Disordered" evidence="1">
    <location>
        <begin position="726"/>
        <end position="822"/>
    </location>
</feature>
<feature type="compositionally biased region" description="Polar residues" evidence="1">
    <location>
        <begin position="1262"/>
        <end position="1286"/>
    </location>
</feature>
<feature type="compositionally biased region" description="Acidic residues" evidence="1">
    <location>
        <begin position="96"/>
        <end position="106"/>
    </location>
</feature>